<comment type="caution">
    <text evidence="1">The sequence shown here is derived from an EMBL/GenBank/DDBJ whole genome shotgun (WGS) entry which is preliminary data.</text>
</comment>
<name>A0ACC1M9G4_9FUNG</name>
<organism evidence="1 2">
    <name type="scientific">Coemansia aciculifera</name>
    <dbReference type="NCBI Taxonomy" id="417176"/>
    <lineage>
        <taxon>Eukaryota</taxon>
        <taxon>Fungi</taxon>
        <taxon>Fungi incertae sedis</taxon>
        <taxon>Zoopagomycota</taxon>
        <taxon>Kickxellomycotina</taxon>
        <taxon>Kickxellomycetes</taxon>
        <taxon>Kickxellales</taxon>
        <taxon>Kickxellaceae</taxon>
        <taxon>Coemansia</taxon>
    </lineage>
</organism>
<proteinExistence type="predicted"/>
<evidence type="ECO:0000313" key="2">
    <source>
        <dbReference type="Proteomes" id="UP001139981"/>
    </source>
</evidence>
<accession>A0ACC1M9G4</accession>
<sequence>MASGVEDWDRGLQISGVFIILGVSALGAMLPVACKHVSWLNVSPWLLTLGKFFGAGVILATAFVHMLGGAIETLKDDCLDGRMGDFDNWPGLLAMFAVLAMHLIEHVLTTTYLGNSNANVSDRDLEQMPSHNAMTLAEPRHSNDEEEDEEEKRDVTPANKTLMIPSHMHGFIDMDRRRKHLSTYILELGIALHSVIVGMTLAVTGGTEFKTLLAAISFHQFFEGVALGTRISELQFARRALLLGLFNAMVFAVTTPLGQTIGIGIRQGFAPRSPSSLIVMGVLDSLSAGILIYSAIVNLLVEEFAAPAFRSSSRKARIACFVAMYAGCAGMSIIGKWA</sequence>
<dbReference type="Proteomes" id="UP001139981">
    <property type="component" value="Unassembled WGS sequence"/>
</dbReference>
<reference evidence="1" key="1">
    <citation type="submission" date="2022-07" db="EMBL/GenBank/DDBJ databases">
        <title>Phylogenomic reconstructions and comparative analyses of Kickxellomycotina fungi.</title>
        <authorList>
            <person name="Reynolds N.K."/>
            <person name="Stajich J.E."/>
            <person name="Barry K."/>
            <person name="Grigoriev I.V."/>
            <person name="Crous P."/>
            <person name="Smith M.E."/>
        </authorList>
    </citation>
    <scope>NUCLEOTIDE SEQUENCE</scope>
    <source>
        <strain evidence="1">CBS 190363</strain>
    </source>
</reference>
<dbReference type="EMBL" id="JANBVB010000013">
    <property type="protein sequence ID" value="KAJ2900009.1"/>
    <property type="molecule type" value="Genomic_DNA"/>
</dbReference>
<gene>
    <name evidence="1" type="ORF">IWW38_000717</name>
</gene>
<keyword evidence="2" id="KW-1185">Reference proteome</keyword>
<evidence type="ECO:0000313" key="1">
    <source>
        <dbReference type="EMBL" id="KAJ2900009.1"/>
    </source>
</evidence>
<protein>
    <submittedName>
        <fullName evidence="1">Uncharacterized protein</fullName>
    </submittedName>
</protein>